<dbReference type="PANTHER" id="PTHR30537">
    <property type="entry name" value="HTH-TYPE TRANSCRIPTIONAL REGULATOR"/>
    <property type="match status" value="1"/>
</dbReference>
<dbReference type="GO" id="GO:0003677">
    <property type="term" value="F:DNA binding"/>
    <property type="evidence" value="ECO:0007669"/>
    <property type="project" value="UniProtKB-KW"/>
</dbReference>
<dbReference type="EMBL" id="ABIA03000002">
    <property type="protein sequence ID" value="EDQ33703.1"/>
    <property type="molecule type" value="Genomic_DNA"/>
</dbReference>
<dbReference type="FunFam" id="1.10.10.10:FF:000001">
    <property type="entry name" value="LysR family transcriptional regulator"/>
    <property type="match status" value="1"/>
</dbReference>
<dbReference type="InterPro" id="IPR036388">
    <property type="entry name" value="WH-like_DNA-bd_sf"/>
</dbReference>
<keyword evidence="2" id="KW-0805">Transcription regulation</keyword>
<dbReference type="Proteomes" id="UP000004291">
    <property type="component" value="Chromosome"/>
</dbReference>
<keyword evidence="3" id="KW-0238">DNA-binding</keyword>
<dbReference type="eggNOG" id="COG0583">
    <property type="taxonomic scope" value="Bacteria"/>
</dbReference>
<dbReference type="GO" id="GO:0003700">
    <property type="term" value="F:DNA-binding transcription factor activity"/>
    <property type="evidence" value="ECO:0007669"/>
    <property type="project" value="InterPro"/>
</dbReference>
<dbReference type="OrthoDB" id="8300238at2"/>
<dbReference type="CDD" id="cd08422">
    <property type="entry name" value="PBP2_CrgA_like"/>
    <property type="match status" value="1"/>
</dbReference>
<dbReference type="PROSITE" id="PS50931">
    <property type="entry name" value="HTH_LYSR"/>
    <property type="match status" value="1"/>
</dbReference>
<comment type="similarity">
    <text evidence="1">Belongs to the LysR transcriptional regulatory family.</text>
</comment>
<evidence type="ECO:0000256" key="3">
    <source>
        <dbReference type="ARBA" id="ARBA00023125"/>
    </source>
</evidence>
<dbReference type="AlphaFoldDB" id="A9D3N1"/>
<dbReference type="Pfam" id="PF00126">
    <property type="entry name" value="HTH_1"/>
    <property type="match status" value="1"/>
</dbReference>
<dbReference type="PANTHER" id="PTHR30537:SF5">
    <property type="entry name" value="HTH-TYPE TRANSCRIPTIONAL ACTIVATOR TTDR-RELATED"/>
    <property type="match status" value="1"/>
</dbReference>
<name>A9D3N1_HOEPD</name>
<accession>A9D3N1</accession>
<dbReference type="InterPro" id="IPR036390">
    <property type="entry name" value="WH_DNA-bd_sf"/>
</dbReference>
<sequence length="293" mass="32108">MKTPFDLRLLTTFAAVAEHQSFSRAAKALGVAKGTVSRTITQLEAELGIELVHRTTHHVALSTAGAALYERTRGHLSALQTSVSNLPELEDEPSGLLRIAAAPEFGVLVLPAIISAFSQRFPNVRFDIRLSTDNADLVREGYDLAIRVATGSLKDSALKMRRIARGTTAFYAAPAYIARQGRPKRLLEKRHSWVLHAGIVQLLKLDADGVQYCVDDFFLARDLMREGVGVGLLPTFMARSDLKEGLLEEVSLQEPHVLFGDLVVLYPSSGQTPKKVTAFRDFLVETLKSGTVL</sequence>
<evidence type="ECO:0000259" key="5">
    <source>
        <dbReference type="PROSITE" id="PS50931"/>
    </source>
</evidence>
<dbReference type="HOGENOM" id="CLU_039613_16_1_5"/>
<feature type="domain" description="HTH lysR-type" evidence="5">
    <location>
        <begin position="5"/>
        <end position="62"/>
    </location>
</feature>
<dbReference type="Pfam" id="PF03466">
    <property type="entry name" value="LysR_substrate"/>
    <property type="match status" value="1"/>
</dbReference>
<reference evidence="6 7" key="2">
    <citation type="submission" date="2012-06" db="EMBL/GenBank/DDBJ databases">
        <authorList>
            <person name="Fiebig A."/>
        </authorList>
    </citation>
    <scope>NUCLEOTIDE SEQUENCE [LARGE SCALE GENOMIC DNA]</scope>
    <source>
        <strain evidence="6 7">DFL-43</strain>
    </source>
</reference>
<proteinExistence type="inferred from homology"/>
<keyword evidence="4" id="KW-0804">Transcription</keyword>
<evidence type="ECO:0000313" key="7">
    <source>
        <dbReference type="Proteomes" id="UP000004291"/>
    </source>
</evidence>
<keyword evidence="7" id="KW-1185">Reference proteome</keyword>
<evidence type="ECO:0000256" key="2">
    <source>
        <dbReference type="ARBA" id="ARBA00023015"/>
    </source>
</evidence>
<dbReference type="InterPro" id="IPR058163">
    <property type="entry name" value="LysR-type_TF_proteobact-type"/>
</dbReference>
<dbReference type="Gene3D" id="3.40.190.290">
    <property type="match status" value="1"/>
</dbReference>
<dbReference type="InterPro" id="IPR005119">
    <property type="entry name" value="LysR_subst-bd"/>
</dbReference>
<dbReference type="SUPFAM" id="SSF46785">
    <property type="entry name" value="Winged helix' DNA-binding domain"/>
    <property type="match status" value="1"/>
</dbReference>
<reference evidence="6 7" key="1">
    <citation type="submission" date="2007-10" db="EMBL/GenBank/DDBJ databases">
        <authorList>
            <person name="Wagner-Dobler I."/>
            <person name="Ferriera S."/>
            <person name="Johnson J."/>
            <person name="Kravitz S."/>
            <person name="Beeson K."/>
            <person name="Sutton G."/>
            <person name="Rogers Y.-H."/>
            <person name="Friedman R."/>
            <person name="Frazier M."/>
            <person name="Venter J.C."/>
        </authorList>
    </citation>
    <scope>NUCLEOTIDE SEQUENCE [LARGE SCALE GENOMIC DNA]</scope>
    <source>
        <strain evidence="6 7">DFL-43</strain>
    </source>
</reference>
<dbReference type="Gene3D" id="1.10.10.10">
    <property type="entry name" value="Winged helix-like DNA-binding domain superfamily/Winged helix DNA-binding domain"/>
    <property type="match status" value="1"/>
</dbReference>
<evidence type="ECO:0000256" key="4">
    <source>
        <dbReference type="ARBA" id="ARBA00023163"/>
    </source>
</evidence>
<gene>
    <name evidence="6" type="ORF">HPDFL43_04600</name>
</gene>
<dbReference type="InterPro" id="IPR000847">
    <property type="entry name" value="LysR_HTH_N"/>
</dbReference>
<evidence type="ECO:0000256" key="1">
    <source>
        <dbReference type="ARBA" id="ARBA00009437"/>
    </source>
</evidence>
<comment type="caution">
    <text evidence="6">The sequence shown here is derived from an EMBL/GenBank/DDBJ whole genome shotgun (WGS) entry which is preliminary data.</text>
</comment>
<evidence type="ECO:0000313" key="6">
    <source>
        <dbReference type="EMBL" id="EDQ33703.1"/>
    </source>
</evidence>
<dbReference type="SUPFAM" id="SSF53850">
    <property type="entry name" value="Periplasmic binding protein-like II"/>
    <property type="match status" value="1"/>
</dbReference>
<protein>
    <submittedName>
        <fullName evidence="6">Transcriptional regulator</fullName>
    </submittedName>
</protein>
<dbReference type="RefSeq" id="WP_007196709.1">
    <property type="nucleotide sequence ID" value="NZ_CM002917.1"/>
</dbReference>
<organism evidence="6 7">
    <name type="scientific">Hoeflea phototrophica (strain DSM 17068 / NCIMB 14078 / DFL-43)</name>
    <dbReference type="NCBI Taxonomy" id="411684"/>
    <lineage>
        <taxon>Bacteria</taxon>
        <taxon>Pseudomonadati</taxon>
        <taxon>Pseudomonadota</taxon>
        <taxon>Alphaproteobacteria</taxon>
        <taxon>Hyphomicrobiales</taxon>
        <taxon>Rhizobiaceae</taxon>
        <taxon>Hoeflea</taxon>
    </lineage>
</organism>
<dbReference type="STRING" id="411684.HPDFL43_04600"/>